<keyword evidence="1" id="KW-0547">Nucleotide-binding</keyword>
<dbReference type="Proteomes" id="UP000265618">
    <property type="component" value="Unassembled WGS sequence"/>
</dbReference>
<dbReference type="GO" id="GO:0005524">
    <property type="term" value="F:ATP binding"/>
    <property type="evidence" value="ECO:0007669"/>
    <property type="project" value="UniProtKB-KW"/>
</dbReference>
<dbReference type="InterPro" id="IPR027417">
    <property type="entry name" value="P-loop_NTPase"/>
</dbReference>
<gene>
    <name evidence="5" type="ORF">KIPB_016492</name>
</gene>
<sequence length="103" mass="11715">ADRLLALDFQREMQVIFDMLPKKRHTMLFSATMTSQVSQIQRTSLKDPVKVEVSSKYGTVSGLTQEMIVCPAKYKIVYGVWLLNELKGKTMIIFANCIKTVGR</sequence>
<evidence type="ECO:0000256" key="2">
    <source>
        <dbReference type="ARBA" id="ARBA00022801"/>
    </source>
</evidence>
<protein>
    <recommendedName>
        <fullName evidence="7">Helicase ATP-binding domain-containing protein</fullName>
    </recommendedName>
</protein>
<keyword evidence="2" id="KW-0378">Hydrolase</keyword>
<dbReference type="GO" id="GO:0005829">
    <property type="term" value="C:cytosol"/>
    <property type="evidence" value="ECO:0007669"/>
    <property type="project" value="TreeGrafter"/>
</dbReference>
<dbReference type="PANTHER" id="PTHR47959:SF24">
    <property type="entry name" value="ATP-DEPENDENT RNA HELICASE"/>
    <property type="match status" value="1"/>
</dbReference>
<comment type="caution">
    <text evidence="5">The sequence shown here is derived from an EMBL/GenBank/DDBJ whole genome shotgun (WGS) entry which is preliminary data.</text>
</comment>
<dbReference type="Gene3D" id="3.40.50.300">
    <property type="entry name" value="P-loop containing nucleotide triphosphate hydrolases"/>
    <property type="match status" value="1"/>
</dbReference>
<evidence type="ECO:0000313" key="6">
    <source>
        <dbReference type="Proteomes" id="UP000265618"/>
    </source>
</evidence>
<evidence type="ECO:0000256" key="3">
    <source>
        <dbReference type="ARBA" id="ARBA00022806"/>
    </source>
</evidence>
<evidence type="ECO:0000256" key="1">
    <source>
        <dbReference type="ARBA" id="ARBA00022741"/>
    </source>
</evidence>
<dbReference type="SUPFAM" id="SSF52540">
    <property type="entry name" value="P-loop containing nucleoside triphosphate hydrolases"/>
    <property type="match status" value="1"/>
</dbReference>
<dbReference type="GO" id="GO:0003724">
    <property type="term" value="F:RNA helicase activity"/>
    <property type="evidence" value="ECO:0007669"/>
    <property type="project" value="TreeGrafter"/>
</dbReference>
<accession>A0A391P5U0</accession>
<dbReference type="InterPro" id="IPR050079">
    <property type="entry name" value="DEAD_box_RNA_helicase"/>
</dbReference>
<dbReference type="OrthoDB" id="10261904at2759"/>
<proteinExistence type="predicted"/>
<dbReference type="PANTHER" id="PTHR47959">
    <property type="entry name" value="ATP-DEPENDENT RNA HELICASE RHLE-RELATED"/>
    <property type="match status" value="1"/>
</dbReference>
<dbReference type="AlphaFoldDB" id="A0A391P5U0"/>
<feature type="non-terminal residue" evidence="5">
    <location>
        <position position="1"/>
    </location>
</feature>
<keyword evidence="6" id="KW-1185">Reference proteome</keyword>
<reference evidence="5 6" key="1">
    <citation type="journal article" date="2018" name="PLoS ONE">
        <title>The draft genome of Kipferlia bialata reveals reductive genome evolution in fornicate parasites.</title>
        <authorList>
            <person name="Tanifuji G."/>
            <person name="Takabayashi S."/>
            <person name="Kume K."/>
            <person name="Takagi M."/>
            <person name="Nakayama T."/>
            <person name="Kamikawa R."/>
            <person name="Inagaki Y."/>
            <person name="Hashimoto T."/>
        </authorList>
    </citation>
    <scope>NUCLEOTIDE SEQUENCE [LARGE SCALE GENOMIC DNA]</scope>
    <source>
        <strain evidence="5">NY0173</strain>
    </source>
</reference>
<evidence type="ECO:0000313" key="5">
    <source>
        <dbReference type="EMBL" id="GCA65193.1"/>
    </source>
</evidence>
<evidence type="ECO:0008006" key="7">
    <source>
        <dbReference type="Google" id="ProtNLM"/>
    </source>
</evidence>
<evidence type="ECO:0000256" key="4">
    <source>
        <dbReference type="ARBA" id="ARBA00022840"/>
    </source>
</evidence>
<dbReference type="EMBL" id="BDIP01010120">
    <property type="protein sequence ID" value="GCA65193.1"/>
    <property type="molecule type" value="Genomic_DNA"/>
</dbReference>
<dbReference type="GO" id="GO:0016787">
    <property type="term" value="F:hydrolase activity"/>
    <property type="evidence" value="ECO:0007669"/>
    <property type="project" value="UniProtKB-KW"/>
</dbReference>
<keyword evidence="4" id="KW-0067">ATP-binding</keyword>
<organism evidence="5 6">
    <name type="scientific">Kipferlia bialata</name>
    <dbReference type="NCBI Taxonomy" id="797122"/>
    <lineage>
        <taxon>Eukaryota</taxon>
        <taxon>Metamonada</taxon>
        <taxon>Carpediemonas-like organisms</taxon>
        <taxon>Kipferlia</taxon>
    </lineage>
</organism>
<name>A0A391P5U0_9EUKA</name>
<keyword evidence="3" id="KW-0347">Helicase</keyword>